<feature type="compositionally biased region" description="Basic residues" evidence="6">
    <location>
        <begin position="1"/>
        <end position="11"/>
    </location>
</feature>
<dbReference type="EMBL" id="SNXE01000007">
    <property type="protein sequence ID" value="TDP07680.1"/>
    <property type="molecule type" value="Genomic_DNA"/>
</dbReference>
<evidence type="ECO:0000256" key="7">
    <source>
        <dbReference type="SAM" id="Phobius"/>
    </source>
</evidence>
<evidence type="ECO:0000313" key="8">
    <source>
        <dbReference type="EMBL" id="TDP07680.1"/>
    </source>
</evidence>
<comment type="caution">
    <text evidence="8">The sequence shown here is derived from an EMBL/GenBank/DDBJ whole genome shotgun (WGS) entry which is preliminary data.</text>
</comment>
<keyword evidence="3 7" id="KW-0812">Transmembrane</keyword>
<name>A0A4R6MYJ6_9BURK</name>
<dbReference type="AlphaFoldDB" id="A0A4R6MYJ6"/>
<evidence type="ECO:0000256" key="6">
    <source>
        <dbReference type="SAM" id="MobiDB-lite"/>
    </source>
</evidence>
<dbReference type="RefSeq" id="WP_133604521.1">
    <property type="nucleotide sequence ID" value="NZ_JAUFPJ010000008.1"/>
</dbReference>
<feature type="transmembrane region" description="Helical" evidence="7">
    <location>
        <begin position="195"/>
        <end position="220"/>
    </location>
</feature>
<comment type="similarity">
    <text evidence="2">Belongs to the autoinducer-2 exporter (AI-2E) (TC 2.A.86) family.</text>
</comment>
<dbReference type="GO" id="GO:0016020">
    <property type="term" value="C:membrane"/>
    <property type="evidence" value="ECO:0007669"/>
    <property type="project" value="UniProtKB-SubCell"/>
</dbReference>
<feature type="transmembrane region" description="Helical" evidence="7">
    <location>
        <begin position="241"/>
        <end position="267"/>
    </location>
</feature>
<evidence type="ECO:0000313" key="9">
    <source>
        <dbReference type="Proteomes" id="UP000295357"/>
    </source>
</evidence>
<gene>
    <name evidence="8" type="ORF">DFR39_107213</name>
</gene>
<evidence type="ECO:0000256" key="4">
    <source>
        <dbReference type="ARBA" id="ARBA00022989"/>
    </source>
</evidence>
<reference evidence="8 9" key="1">
    <citation type="submission" date="2019-03" db="EMBL/GenBank/DDBJ databases">
        <title>Genomic Encyclopedia of Type Strains, Phase IV (KMG-IV): sequencing the most valuable type-strain genomes for metagenomic binning, comparative biology and taxonomic classification.</title>
        <authorList>
            <person name="Goeker M."/>
        </authorList>
    </citation>
    <scope>NUCLEOTIDE SEQUENCE [LARGE SCALE GENOMIC DNA]</scope>
    <source>
        <strain evidence="8 9">DSM 25082</strain>
    </source>
</reference>
<dbReference type="Pfam" id="PF01594">
    <property type="entry name" value="AI-2E_transport"/>
    <property type="match status" value="1"/>
</dbReference>
<feature type="transmembrane region" description="Helical" evidence="7">
    <location>
        <begin position="344"/>
        <end position="377"/>
    </location>
</feature>
<feature type="transmembrane region" description="Helical" evidence="7">
    <location>
        <begin position="307"/>
        <end position="324"/>
    </location>
</feature>
<evidence type="ECO:0000256" key="2">
    <source>
        <dbReference type="ARBA" id="ARBA00009773"/>
    </source>
</evidence>
<organism evidence="8 9">
    <name type="scientific">Roseateles asaccharophilus</name>
    <dbReference type="NCBI Taxonomy" id="582607"/>
    <lineage>
        <taxon>Bacteria</taxon>
        <taxon>Pseudomonadati</taxon>
        <taxon>Pseudomonadota</taxon>
        <taxon>Betaproteobacteria</taxon>
        <taxon>Burkholderiales</taxon>
        <taxon>Sphaerotilaceae</taxon>
        <taxon>Roseateles</taxon>
    </lineage>
</organism>
<keyword evidence="5 7" id="KW-0472">Membrane</keyword>
<dbReference type="OrthoDB" id="106838at2"/>
<feature type="transmembrane region" description="Helical" evidence="7">
    <location>
        <begin position="95"/>
        <end position="119"/>
    </location>
</feature>
<dbReference type="PANTHER" id="PTHR21716">
    <property type="entry name" value="TRANSMEMBRANE PROTEIN"/>
    <property type="match status" value="1"/>
</dbReference>
<accession>A0A4R6MYJ6</accession>
<keyword evidence="4 7" id="KW-1133">Transmembrane helix</keyword>
<protein>
    <submittedName>
        <fullName evidence="8">Putative PurR-regulated permease PerM</fullName>
    </submittedName>
</protein>
<feature type="transmembrane region" description="Helical" evidence="7">
    <location>
        <begin position="43"/>
        <end position="60"/>
    </location>
</feature>
<dbReference type="PANTHER" id="PTHR21716:SF4">
    <property type="entry name" value="TRANSMEMBRANE PROTEIN 245"/>
    <property type="match status" value="1"/>
</dbReference>
<evidence type="ECO:0000256" key="5">
    <source>
        <dbReference type="ARBA" id="ARBA00023136"/>
    </source>
</evidence>
<sequence length="381" mass="40701">MSQPPRKHRPPRAQPLVSASPPAPFPGSNTHEPDSHPALRDRCFVLILVAVSLAFAWILLPLFGALLWGTAMALVFAPMNQALHRRLGGQSPTLSALISVLIILLLVILPLILVGLSLAQEAGALYARSKSGDFSFSTHLQQLYDALPAWLTQLLDRLGVGNLSVLQQKLVAALNQGSQFLASKALGFGQDTFDFLVSFVISLYLMFFLLRDGEALLALLRRALPLNDRHKGALGEKFATVIRATVKGNIAVAAVQGALGGLAFWFLDVHAPVLWAVLMAFLSLLPAVGAGLVWAPVALYFLATGEVASGLALIAYGVLVIGLVDNLLRPLLVGKDTKMPDYVVLISTLGGMSVFGLNGFVIGPLIAAMFMAMWAIVASER</sequence>
<feature type="transmembrane region" description="Helical" evidence="7">
    <location>
        <begin position="273"/>
        <end position="295"/>
    </location>
</feature>
<evidence type="ECO:0000256" key="1">
    <source>
        <dbReference type="ARBA" id="ARBA00004141"/>
    </source>
</evidence>
<proteinExistence type="inferred from homology"/>
<keyword evidence="9" id="KW-1185">Reference proteome</keyword>
<dbReference type="InterPro" id="IPR002549">
    <property type="entry name" value="AI-2E-like"/>
</dbReference>
<feature type="region of interest" description="Disordered" evidence="6">
    <location>
        <begin position="1"/>
        <end position="34"/>
    </location>
</feature>
<dbReference type="Proteomes" id="UP000295357">
    <property type="component" value="Unassembled WGS sequence"/>
</dbReference>
<evidence type="ECO:0000256" key="3">
    <source>
        <dbReference type="ARBA" id="ARBA00022692"/>
    </source>
</evidence>
<comment type="subcellular location">
    <subcellularLocation>
        <location evidence="1">Membrane</location>
        <topology evidence="1">Multi-pass membrane protein</topology>
    </subcellularLocation>
</comment>